<feature type="region of interest" description="Disordered" evidence="1">
    <location>
        <begin position="87"/>
        <end position="107"/>
    </location>
</feature>
<evidence type="ECO:0000313" key="4">
    <source>
        <dbReference type="Proteomes" id="UP000293823"/>
    </source>
</evidence>
<dbReference type="InterPro" id="IPR018306">
    <property type="entry name" value="Phage_T5_Orf172_DNA-bd"/>
</dbReference>
<evidence type="ECO:0000259" key="2">
    <source>
        <dbReference type="SMART" id="SM00974"/>
    </source>
</evidence>
<name>A0A4Q4QPD3_9PLEO</name>
<proteinExistence type="predicted"/>
<evidence type="ECO:0000313" key="3">
    <source>
        <dbReference type="EMBL" id="RYO45250.1"/>
    </source>
</evidence>
<gene>
    <name evidence="3" type="ORF">AA0113_g10522</name>
</gene>
<organism evidence="3 4">
    <name type="scientific">Alternaria arborescens</name>
    <dbReference type="NCBI Taxonomy" id="156630"/>
    <lineage>
        <taxon>Eukaryota</taxon>
        <taxon>Fungi</taxon>
        <taxon>Dikarya</taxon>
        <taxon>Ascomycota</taxon>
        <taxon>Pezizomycotina</taxon>
        <taxon>Dothideomycetes</taxon>
        <taxon>Pleosporomycetidae</taxon>
        <taxon>Pleosporales</taxon>
        <taxon>Pleosporineae</taxon>
        <taxon>Pleosporaceae</taxon>
        <taxon>Alternaria</taxon>
        <taxon>Alternaria sect. Alternaria</taxon>
    </lineage>
</organism>
<dbReference type="InterPro" id="IPR053006">
    <property type="entry name" value="Meiosis_regulatory"/>
</dbReference>
<feature type="region of interest" description="Disordered" evidence="1">
    <location>
        <begin position="588"/>
        <end position="621"/>
    </location>
</feature>
<dbReference type="EMBL" id="PEJP01000054">
    <property type="protein sequence ID" value="RYO45250.1"/>
    <property type="molecule type" value="Genomic_DNA"/>
</dbReference>
<feature type="domain" description="Bacteriophage T5 Orf172 DNA-binding" evidence="2">
    <location>
        <begin position="467"/>
        <end position="556"/>
    </location>
</feature>
<dbReference type="PANTHER" id="PTHR28094:SF1">
    <property type="entry name" value="MEIOTICALLY UP-REGULATED GENE 113 PROTEIN"/>
    <property type="match status" value="1"/>
</dbReference>
<reference evidence="4" key="1">
    <citation type="journal article" date="2019" name="bioRxiv">
        <title>Genomics, evolutionary history and diagnostics of the Alternaria alternata species group including apple and Asian pear pathotypes.</title>
        <authorList>
            <person name="Armitage A.D."/>
            <person name="Cockerton H.M."/>
            <person name="Sreenivasaprasad S."/>
            <person name="Woodhall J.W."/>
            <person name="Lane C.R."/>
            <person name="Harrison R.J."/>
            <person name="Clarkson J.P."/>
        </authorList>
    </citation>
    <scope>NUCLEOTIDE SEQUENCE [LARGE SCALE GENOMIC DNA]</scope>
    <source>
        <strain evidence="4">RGR 97.0016</strain>
    </source>
</reference>
<protein>
    <recommendedName>
        <fullName evidence="2">Bacteriophage T5 Orf172 DNA-binding domain-containing protein</fullName>
    </recommendedName>
</protein>
<dbReference type="SMART" id="SM00974">
    <property type="entry name" value="T5orf172"/>
    <property type="match status" value="1"/>
</dbReference>
<keyword evidence="4" id="KW-1185">Reference proteome</keyword>
<comment type="caution">
    <text evidence="3">The sequence shown here is derived from an EMBL/GenBank/DDBJ whole genome shotgun (WGS) entry which is preliminary data.</text>
</comment>
<sequence>MTSIFQETCIQDDAQRILQRKYITPRKRIADRQPCSSFLSQSTSKEDGHDNLSSWLDSRNLSWLSPVSTVSIASSLASADFLWDSPKTPSGPSDEASSRSILTPLTPPTTFGSSKKLLFAPIPKPSFGSSIASAAKQPLVEKKDVTIPDDPFFQPKLFRGLTFELEATSEKSVPGARVKYNFDPSFNFDDNDAVSTRTRSKTAKKTPVIPATHAVFNGGKTRIEDSRHPDPTPSQVELRTLLEHIIPLDLHARLAKDSEICSGSLVKDPSDRCKFRLKQGKVLEKARIIIKKLARAKSQELYPDMLGLIEQLVRLVMCGVHRNTALKRPEIKKKPNAMSKLMELDRMFTNLVEIGKDQNHILMQWLDTISDSHASIGHISWLYTTVTIPKPIRQPESATEPKPVTKLKLGASTPAATIQASSSSSFIPYQSEKSKKTSVFDAVYQKATAPLGVIAQKPGFVYLFWDKEYFGMVKIGYTKDLTKRLESWNQQCGREHIYHSSTECQVEIPHAHRVEQLVHAELKEYRKRRQCEGCGTMHKEWFDAGQAHVVKVLRKWREWILQKPYVQDKESGEWVLKPEMLDALESTCEPLPREVSTQKSGKKSVARRPTTQKKKSFRRTM</sequence>
<dbReference type="OrthoDB" id="2417614at2759"/>
<dbReference type="Proteomes" id="UP000293823">
    <property type="component" value="Unassembled WGS sequence"/>
</dbReference>
<dbReference type="PANTHER" id="PTHR28094">
    <property type="entry name" value="MEIOTICALLY UP-REGULATED GENE 113 PROTEIN"/>
    <property type="match status" value="1"/>
</dbReference>
<dbReference type="Pfam" id="PF10544">
    <property type="entry name" value="T5orf172"/>
    <property type="match status" value="1"/>
</dbReference>
<feature type="compositionally biased region" description="Polar residues" evidence="1">
    <location>
        <begin position="98"/>
        <end position="107"/>
    </location>
</feature>
<accession>A0A4Q4QPD3</accession>
<feature type="compositionally biased region" description="Basic residues" evidence="1">
    <location>
        <begin position="600"/>
        <end position="621"/>
    </location>
</feature>
<dbReference type="AlphaFoldDB" id="A0A4Q4QPD3"/>
<evidence type="ECO:0000256" key="1">
    <source>
        <dbReference type="SAM" id="MobiDB-lite"/>
    </source>
</evidence>